<keyword evidence="4" id="KW-1185">Reference proteome</keyword>
<dbReference type="PANTHER" id="PTHR45669:SF26">
    <property type="entry name" value="GLUTAREDOXIN DOMAIN-CONTAINING PROTEIN"/>
    <property type="match status" value="1"/>
</dbReference>
<feature type="compositionally biased region" description="Polar residues" evidence="1">
    <location>
        <begin position="1"/>
        <end position="15"/>
    </location>
</feature>
<protein>
    <recommendedName>
        <fullName evidence="2">Glutaredoxin domain-containing protein</fullName>
    </recommendedName>
</protein>
<dbReference type="Pfam" id="PF23733">
    <property type="entry name" value="GRXCR1-2_C"/>
    <property type="match status" value="1"/>
</dbReference>
<accession>A0ABU6QH14</accession>
<dbReference type="Pfam" id="PF00462">
    <property type="entry name" value="Glutaredoxin"/>
    <property type="match status" value="1"/>
</dbReference>
<evidence type="ECO:0000313" key="3">
    <source>
        <dbReference type="EMBL" id="MED6111241.1"/>
    </source>
</evidence>
<evidence type="ECO:0000313" key="4">
    <source>
        <dbReference type="Proteomes" id="UP001341840"/>
    </source>
</evidence>
<name>A0ABU6QH14_9FABA</name>
<feature type="region of interest" description="Disordered" evidence="1">
    <location>
        <begin position="1"/>
        <end position="31"/>
    </location>
</feature>
<dbReference type="EMBL" id="JASCZI010000353">
    <property type="protein sequence ID" value="MED6111241.1"/>
    <property type="molecule type" value="Genomic_DNA"/>
</dbReference>
<comment type="caution">
    <text evidence="3">The sequence shown here is derived from an EMBL/GenBank/DDBJ whole genome shotgun (WGS) entry which is preliminary data.</text>
</comment>
<dbReference type="Proteomes" id="UP001341840">
    <property type="component" value="Unassembled WGS sequence"/>
</dbReference>
<evidence type="ECO:0000256" key="1">
    <source>
        <dbReference type="SAM" id="MobiDB-lite"/>
    </source>
</evidence>
<feature type="compositionally biased region" description="Basic and acidic residues" evidence="1">
    <location>
        <begin position="122"/>
        <end position="138"/>
    </location>
</feature>
<organism evidence="3 4">
    <name type="scientific">Stylosanthes scabra</name>
    <dbReference type="NCBI Taxonomy" id="79078"/>
    <lineage>
        <taxon>Eukaryota</taxon>
        <taxon>Viridiplantae</taxon>
        <taxon>Streptophyta</taxon>
        <taxon>Embryophyta</taxon>
        <taxon>Tracheophyta</taxon>
        <taxon>Spermatophyta</taxon>
        <taxon>Magnoliopsida</taxon>
        <taxon>eudicotyledons</taxon>
        <taxon>Gunneridae</taxon>
        <taxon>Pentapetalae</taxon>
        <taxon>rosids</taxon>
        <taxon>fabids</taxon>
        <taxon>Fabales</taxon>
        <taxon>Fabaceae</taxon>
        <taxon>Papilionoideae</taxon>
        <taxon>50 kb inversion clade</taxon>
        <taxon>dalbergioids sensu lato</taxon>
        <taxon>Dalbergieae</taxon>
        <taxon>Pterocarpus clade</taxon>
        <taxon>Stylosanthes</taxon>
    </lineage>
</organism>
<dbReference type="PROSITE" id="PS51354">
    <property type="entry name" value="GLUTAREDOXIN_2"/>
    <property type="match status" value="1"/>
</dbReference>
<evidence type="ECO:0000259" key="2">
    <source>
        <dbReference type="Pfam" id="PF00462"/>
    </source>
</evidence>
<dbReference type="PANTHER" id="PTHR45669">
    <property type="entry name" value="GLUTAREDOXIN DOMAIN-CONTAINING CYSTEINE-RICH PROTEIN CG12206-RELATED"/>
    <property type="match status" value="1"/>
</dbReference>
<gene>
    <name evidence="3" type="ORF">PIB30_050794</name>
</gene>
<feature type="region of interest" description="Disordered" evidence="1">
    <location>
        <begin position="78"/>
        <end position="140"/>
    </location>
</feature>
<feature type="domain" description="Glutaredoxin" evidence="2">
    <location>
        <begin position="152"/>
        <end position="219"/>
    </location>
</feature>
<dbReference type="Gene3D" id="3.40.30.10">
    <property type="entry name" value="Glutaredoxin"/>
    <property type="match status" value="1"/>
</dbReference>
<dbReference type="SUPFAM" id="SSF52833">
    <property type="entry name" value="Thioredoxin-like"/>
    <property type="match status" value="1"/>
</dbReference>
<sequence>MWRSWSTNNNSTLRISSPSSSPSYSPSPSHLYSCSSFKDVESLCFEDSPPYQNNAPQLSPSPRASSVFHRVKLANSLVRSWSTQSQQQQPPPQPQQQRQQQPPQLQQPPHKPPKAVTVTSPRPEEKQHHHETVTKHNTENALYLPGTEQRVVVYFTSLRVVRNTFKSCRTVLSILTGFRAPIDERDVSMDSSFLTELGQIMGPEGPNQLPRVFIGGKYVGGEDEIIMMNETGELKKLLKALPKATGECHVCAGQRFVLCDECDGSRKLYTEENNGDGGEFITCVKCNENGLLKCPACFAESPVLS</sequence>
<reference evidence="3 4" key="1">
    <citation type="journal article" date="2023" name="Plants (Basel)">
        <title>Bridging the Gap: Combining Genomics and Transcriptomics Approaches to Understand Stylosanthes scabra, an Orphan Legume from the Brazilian Caatinga.</title>
        <authorList>
            <person name="Ferreira-Neto J.R.C."/>
            <person name="da Silva M.D."/>
            <person name="Binneck E."/>
            <person name="de Melo N.F."/>
            <person name="da Silva R.H."/>
            <person name="de Melo A.L.T.M."/>
            <person name="Pandolfi V."/>
            <person name="Bustamante F.O."/>
            <person name="Brasileiro-Vidal A.C."/>
            <person name="Benko-Iseppon A.M."/>
        </authorList>
    </citation>
    <scope>NUCLEOTIDE SEQUENCE [LARGE SCALE GENOMIC DNA]</scope>
    <source>
        <tissue evidence="3">Leaves</tissue>
    </source>
</reference>
<dbReference type="InterPro" id="IPR002109">
    <property type="entry name" value="Glutaredoxin"/>
</dbReference>
<feature type="compositionally biased region" description="Low complexity" evidence="1">
    <location>
        <begin position="95"/>
        <end position="104"/>
    </location>
</feature>
<dbReference type="InterPro" id="IPR036249">
    <property type="entry name" value="Thioredoxin-like_sf"/>
</dbReference>
<proteinExistence type="predicted"/>
<feature type="compositionally biased region" description="Low complexity" evidence="1">
    <location>
        <begin position="16"/>
        <end position="31"/>
    </location>
</feature>